<proteinExistence type="inferred from homology"/>
<dbReference type="Gene3D" id="1.10.3110.10">
    <property type="entry name" value="protoporphyrinogen ix oxidase, domain 3"/>
    <property type="match status" value="1"/>
</dbReference>
<comment type="caution">
    <text evidence="8">The sequence shown here is derived from an EMBL/GenBank/DDBJ whole genome shotgun (WGS) entry which is preliminary data.</text>
</comment>
<keyword evidence="6" id="KW-0963">Cytoplasm</keyword>
<dbReference type="EC" id="1.3.3.15" evidence="6"/>
<evidence type="ECO:0000256" key="6">
    <source>
        <dbReference type="RuleBase" id="RU364052"/>
    </source>
</evidence>
<name>A0AAE4Z588_9BACT</name>
<feature type="domain" description="Amine oxidase" evidence="7">
    <location>
        <begin position="28"/>
        <end position="476"/>
    </location>
</feature>
<dbReference type="GO" id="GO:0005737">
    <property type="term" value="C:cytoplasm"/>
    <property type="evidence" value="ECO:0007669"/>
    <property type="project" value="UniProtKB-SubCell"/>
</dbReference>
<dbReference type="Pfam" id="PF01593">
    <property type="entry name" value="Amino_oxidase"/>
    <property type="match status" value="1"/>
</dbReference>
<accession>A0AAE4Z588</accession>
<dbReference type="SUPFAM" id="SSF51905">
    <property type="entry name" value="FAD/NAD(P)-binding domain"/>
    <property type="match status" value="1"/>
</dbReference>
<evidence type="ECO:0000256" key="5">
    <source>
        <dbReference type="ARBA" id="ARBA00023133"/>
    </source>
</evidence>
<comment type="pathway">
    <text evidence="6">Porphyrin-containing compound metabolism; protoheme biosynthesis.</text>
</comment>
<evidence type="ECO:0000256" key="4">
    <source>
        <dbReference type="ARBA" id="ARBA00023002"/>
    </source>
</evidence>
<keyword evidence="5 6" id="KW-0350">Heme biosynthesis</keyword>
<dbReference type="AlphaFoldDB" id="A0AAE4Z588"/>
<dbReference type="InterPro" id="IPR002937">
    <property type="entry name" value="Amino_oxidase"/>
</dbReference>
<comment type="similarity">
    <text evidence="6">Belongs to the protoporphyrinogen/coproporphyrinogen oxidase family. Coproporphyrinogen III oxidase subfamily.</text>
</comment>
<evidence type="ECO:0000313" key="8">
    <source>
        <dbReference type="EMBL" id="NIR74015.1"/>
    </source>
</evidence>
<dbReference type="InterPro" id="IPR004572">
    <property type="entry name" value="Protoporphyrinogen_oxidase"/>
</dbReference>
<organism evidence="8 9">
    <name type="scientific">Candidatus Kutchimonas denitrificans</name>
    <dbReference type="NCBI Taxonomy" id="3056748"/>
    <lineage>
        <taxon>Bacteria</taxon>
        <taxon>Pseudomonadati</taxon>
        <taxon>Gemmatimonadota</taxon>
        <taxon>Gemmatimonadia</taxon>
        <taxon>Candidatus Palauibacterales</taxon>
        <taxon>Candidatus Palauibacteraceae</taxon>
        <taxon>Candidatus Kutchimonas</taxon>
    </lineage>
</organism>
<evidence type="ECO:0000313" key="9">
    <source>
        <dbReference type="Proteomes" id="UP000702544"/>
    </source>
</evidence>
<dbReference type="Gene3D" id="3.90.660.20">
    <property type="entry name" value="Protoporphyrinogen oxidase, mitochondrial, domain 2"/>
    <property type="match status" value="1"/>
</dbReference>
<dbReference type="SUPFAM" id="SSF54373">
    <property type="entry name" value="FAD-linked reductases, C-terminal domain"/>
    <property type="match status" value="1"/>
</dbReference>
<protein>
    <recommendedName>
        <fullName evidence="6">Coproporphyrinogen III oxidase</fullName>
        <ecNumber evidence="6">1.3.3.15</ecNumber>
    </recommendedName>
</protein>
<keyword evidence="3 6" id="KW-0274">FAD</keyword>
<comment type="catalytic activity">
    <reaction evidence="6">
        <text>coproporphyrinogen III + 3 O2 = coproporphyrin III + 3 H2O2</text>
        <dbReference type="Rhea" id="RHEA:43436"/>
        <dbReference type="ChEBI" id="CHEBI:15379"/>
        <dbReference type="ChEBI" id="CHEBI:16240"/>
        <dbReference type="ChEBI" id="CHEBI:57309"/>
        <dbReference type="ChEBI" id="CHEBI:131725"/>
        <dbReference type="EC" id="1.3.3.15"/>
    </reaction>
</comment>
<dbReference type="InterPro" id="IPR036188">
    <property type="entry name" value="FAD/NAD-bd_sf"/>
</dbReference>
<dbReference type="PANTHER" id="PTHR42923:SF3">
    <property type="entry name" value="PROTOPORPHYRINOGEN OXIDASE"/>
    <property type="match status" value="1"/>
</dbReference>
<evidence type="ECO:0000259" key="7">
    <source>
        <dbReference type="Pfam" id="PF01593"/>
    </source>
</evidence>
<comment type="cofactor">
    <cofactor evidence="1 6">
        <name>FAD</name>
        <dbReference type="ChEBI" id="CHEBI:57692"/>
    </cofactor>
</comment>
<dbReference type="Proteomes" id="UP000702544">
    <property type="component" value="Unassembled WGS sequence"/>
</dbReference>
<comment type="function">
    <text evidence="6">Involved in coproporphyrin-dependent heme b biosynthesis. Catalyzes the oxidation of coproporphyrinogen III to coproporphyrin III.</text>
</comment>
<evidence type="ECO:0000256" key="1">
    <source>
        <dbReference type="ARBA" id="ARBA00001974"/>
    </source>
</evidence>
<gene>
    <name evidence="8" type="primary">hemG</name>
    <name evidence="8" type="ORF">GWO12_02690</name>
</gene>
<keyword evidence="4 6" id="KW-0560">Oxidoreductase</keyword>
<evidence type="ECO:0000256" key="2">
    <source>
        <dbReference type="ARBA" id="ARBA00022630"/>
    </source>
</evidence>
<dbReference type="GO" id="GO:0004729">
    <property type="term" value="F:oxygen-dependent protoporphyrinogen oxidase activity"/>
    <property type="evidence" value="ECO:0007669"/>
    <property type="project" value="UniProtKB-UniRule"/>
</dbReference>
<reference evidence="8 9" key="1">
    <citation type="submission" date="2020-01" db="EMBL/GenBank/DDBJ databases">
        <title>Genomes assembled from Gulf of Kutch pelagic sediment metagenomes.</title>
        <authorList>
            <person name="Chandrashekar M."/>
            <person name="Mahajan M.S."/>
            <person name="Dave K.J."/>
            <person name="Vatsa P."/>
            <person name="Nathani N.M."/>
        </authorList>
    </citation>
    <scope>NUCLEOTIDE SEQUENCE [LARGE SCALE GENOMIC DNA]</scope>
    <source>
        <strain evidence="8">KS3-K002</strain>
    </source>
</reference>
<evidence type="ECO:0000256" key="3">
    <source>
        <dbReference type="ARBA" id="ARBA00022827"/>
    </source>
</evidence>
<dbReference type="GO" id="GO:0006783">
    <property type="term" value="P:heme biosynthetic process"/>
    <property type="evidence" value="ECO:0007669"/>
    <property type="project" value="UniProtKB-UniRule"/>
</dbReference>
<dbReference type="InterPro" id="IPR050464">
    <property type="entry name" value="Zeta_carotene_desat/Oxidored"/>
</dbReference>
<dbReference type="Gene3D" id="3.50.50.60">
    <property type="entry name" value="FAD/NAD(P)-binding domain"/>
    <property type="match status" value="1"/>
</dbReference>
<comment type="subcellular location">
    <subcellularLocation>
        <location evidence="6">Cytoplasm</location>
    </subcellularLocation>
</comment>
<dbReference type="PANTHER" id="PTHR42923">
    <property type="entry name" value="PROTOPORPHYRINOGEN OXIDASE"/>
    <property type="match status" value="1"/>
</dbReference>
<dbReference type="NCBIfam" id="TIGR00562">
    <property type="entry name" value="proto_IX_ox"/>
    <property type="match status" value="1"/>
</dbReference>
<dbReference type="EMBL" id="JAACAK010000018">
    <property type="protein sequence ID" value="NIR74015.1"/>
    <property type="molecule type" value="Genomic_DNA"/>
</dbReference>
<sequence length="482" mass="52372">MRPSGVSVENAAEATRSGRRVAVVGGGIAGLAAAYELVSEPDDAGLSVDLYEARERLGGVIRTDYVDGYVLDAGPDAILTLKPAALELCRELGIEDEIIPTRDEDRGVALYSRGKLRPLPYGTGSSWLRKIFAYASSGVVSWRSKLRMAADLVIPRGPQADDESMADFFGRRLGHEAVDRIVDPLIAGIYSGDPDRLSIMSTFPRFPQMVARNRSILLSLLKAPQSGRSGTRTLPVFCSLRRGLAQLVEALEARLQGAAIHLNARVESLTRVGSGYELRTASGSRPSYSEVILAVPAPIAADLLGGDFPEVAARMASIRYVSSGTVFFAYRRDEVADRARGYGFLVPSREGRRINGATWITNKFEGRSPEDGFLARCFVGGDRTAEVLERDDADLIRICRDELREIAGIDADPLFGRVYRWRSSNPQYDVGHARRAEEIDAALAGVPGLFVTGSGFRGIGIPDCVKDGRETARRLLQSTPTH</sequence>
<keyword evidence="2 6" id="KW-0285">Flavoprotein</keyword>